<gene>
    <name evidence="10" type="ORF">UFOVP1290_595</name>
</gene>
<dbReference type="SUPFAM" id="SSF46565">
    <property type="entry name" value="Chaperone J-domain"/>
    <property type="match status" value="1"/>
</dbReference>
<dbReference type="Gene3D" id="1.10.287.110">
    <property type="entry name" value="DnaJ domain"/>
    <property type="match status" value="1"/>
</dbReference>
<dbReference type="GO" id="GO:0051082">
    <property type="term" value="F:unfolded protein binding"/>
    <property type="evidence" value="ECO:0007669"/>
    <property type="project" value="InterPro"/>
</dbReference>
<keyword evidence="1 6" id="KW-0479">Metal-binding</keyword>
<evidence type="ECO:0000313" key="10">
    <source>
        <dbReference type="EMBL" id="CAB4197075.1"/>
    </source>
</evidence>
<evidence type="ECO:0000256" key="6">
    <source>
        <dbReference type="PROSITE-ProRule" id="PRU00546"/>
    </source>
</evidence>
<feature type="zinc finger region" description="CR-type" evidence="6">
    <location>
        <begin position="105"/>
        <end position="179"/>
    </location>
</feature>
<dbReference type="InterPro" id="IPR036869">
    <property type="entry name" value="J_dom_sf"/>
</dbReference>
<dbReference type="PANTHER" id="PTHR43096">
    <property type="entry name" value="DNAJ HOMOLOG 1, MITOCHONDRIAL-RELATED"/>
    <property type="match status" value="1"/>
</dbReference>
<proteinExistence type="predicted"/>
<evidence type="ECO:0000256" key="4">
    <source>
        <dbReference type="ARBA" id="ARBA00022833"/>
    </source>
</evidence>
<evidence type="ECO:0000259" key="9">
    <source>
        <dbReference type="PROSITE" id="PS51188"/>
    </source>
</evidence>
<feature type="domain" description="J" evidence="8">
    <location>
        <begin position="5"/>
        <end position="71"/>
    </location>
</feature>
<accession>A0A6J5RXX2</accession>
<dbReference type="GO" id="GO:0008270">
    <property type="term" value="F:zinc ion binding"/>
    <property type="evidence" value="ECO:0007669"/>
    <property type="project" value="UniProtKB-KW"/>
</dbReference>
<evidence type="ECO:0000259" key="8">
    <source>
        <dbReference type="PROSITE" id="PS50076"/>
    </source>
</evidence>
<dbReference type="InterPro" id="IPR002939">
    <property type="entry name" value="DnaJ_C"/>
</dbReference>
<dbReference type="InterPro" id="IPR008971">
    <property type="entry name" value="HSP40/DnaJ_pept-bd"/>
</dbReference>
<protein>
    <submittedName>
        <fullName evidence="10">DnaJ DnaJ-class molecular chaperone with C-terminal Zn finger domain</fullName>
    </submittedName>
</protein>
<dbReference type="SUPFAM" id="SSF49493">
    <property type="entry name" value="HSP40/DnaJ peptide-binding domain"/>
    <property type="match status" value="2"/>
</dbReference>
<dbReference type="Pfam" id="PF01556">
    <property type="entry name" value="DnaJ_C"/>
    <property type="match status" value="1"/>
</dbReference>
<keyword evidence="3 6" id="KW-0863">Zinc-finger</keyword>
<dbReference type="Gene3D" id="2.60.260.20">
    <property type="entry name" value="Urease metallochaperone UreE, N-terminal domain"/>
    <property type="match status" value="2"/>
</dbReference>
<dbReference type="InterPro" id="IPR036410">
    <property type="entry name" value="HSP_DnaJ_Cys-rich_dom_sf"/>
</dbReference>
<evidence type="ECO:0000256" key="2">
    <source>
        <dbReference type="ARBA" id="ARBA00022737"/>
    </source>
</evidence>
<dbReference type="SMART" id="SM00271">
    <property type="entry name" value="DnaJ"/>
    <property type="match status" value="1"/>
</dbReference>
<dbReference type="GO" id="GO:0042026">
    <property type="term" value="P:protein refolding"/>
    <property type="evidence" value="ECO:0007669"/>
    <property type="project" value="TreeGrafter"/>
</dbReference>
<evidence type="ECO:0000256" key="1">
    <source>
        <dbReference type="ARBA" id="ARBA00022723"/>
    </source>
</evidence>
<dbReference type="Gene3D" id="2.10.230.10">
    <property type="entry name" value="Heat shock protein DnaJ, cysteine-rich domain"/>
    <property type="match status" value="1"/>
</dbReference>
<dbReference type="PANTHER" id="PTHR43096:SF52">
    <property type="entry name" value="DNAJ HOMOLOG 1, MITOCHONDRIAL-RELATED"/>
    <property type="match status" value="1"/>
</dbReference>
<evidence type="ECO:0000256" key="7">
    <source>
        <dbReference type="SAM" id="MobiDB-lite"/>
    </source>
</evidence>
<dbReference type="PRINTS" id="PR00625">
    <property type="entry name" value="JDOMAIN"/>
</dbReference>
<dbReference type="EMBL" id="LR797252">
    <property type="protein sequence ID" value="CAB4197075.1"/>
    <property type="molecule type" value="Genomic_DNA"/>
</dbReference>
<evidence type="ECO:0000256" key="5">
    <source>
        <dbReference type="ARBA" id="ARBA00023186"/>
    </source>
</evidence>
<feature type="domain" description="CR-type" evidence="9">
    <location>
        <begin position="105"/>
        <end position="179"/>
    </location>
</feature>
<dbReference type="Pfam" id="PF00226">
    <property type="entry name" value="DnaJ"/>
    <property type="match status" value="1"/>
</dbReference>
<feature type="region of interest" description="Disordered" evidence="7">
    <location>
        <begin position="1"/>
        <end position="20"/>
    </location>
</feature>
<reference evidence="10" key="1">
    <citation type="submission" date="2020-05" db="EMBL/GenBank/DDBJ databases">
        <authorList>
            <person name="Chiriac C."/>
            <person name="Salcher M."/>
            <person name="Ghai R."/>
            <person name="Kavagutti S V."/>
        </authorList>
    </citation>
    <scope>NUCLEOTIDE SEQUENCE</scope>
</reference>
<dbReference type="SUPFAM" id="SSF57938">
    <property type="entry name" value="DnaJ/Hsp40 cysteine-rich domain"/>
    <property type="match status" value="1"/>
</dbReference>
<organism evidence="10">
    <name type="scientific">uncultured Caudovirales phage</name>
    <dbReference type="NCBI Taxonomy" id="2100421"/>
    <lineage>
        <taxon>Viruses</taxon>
        <taxon>Duplodnaviria</taxon>
        <taxon>Heunggongvirae</taxon>
        <taxon>Uroviricota</taxon>
        <taxon>Caudoviricetes</taxon>
        <taxon>Peduoviridae</taxon>
        <taxon>Maltschvirus</taxon>
        <taxon>Maltschvirus maltsch</taxon>
    </lineage>
</organism>
<dbReference type="PROSITE" id="PS51188">
    <property type="entry name" value="ZF_CR"/>
    <property type="match status" value="1"/>
</dbReference>
<keyword evidence="2" id="KW-0677">Repeat</keyword>
<dbReference type="PROSITE" id="PS50076">
    <property type="entry name" value="DNAJ_2"/>
    <property type="match status" value="1"/>
</dbReference>
<dbReference type="InterPro" id="IPR001305">
    <property type="entry name" value="HSP_DnaJ_Cys-rich_dom"/>
</dbReference>
<sequence length="313" mass="34223">MKLQEARDVLGVSAGASSDEVKKKYRELTKKYHPDVNKEPGSEDKFKKINEAYQCVSTGKSSEREENFNSGFTNPFSNFSNKRQNVDVEAIDLKTTLSFKESILGCKKELKFSRNGKCINCNGNGYFNINNGCDRCGGSGNISGRQGNMIFTRTCDKCFGKSTSDPCKLCEEKGFVTTDVSVTVNIPGGIITGNILRLGGMGNYAGSFMTMDQYTDAHLYITVTPDNDLSLNGTNVISTLDISLLDALRGCNKSVKTILGLKDIIIKPMSRNKDEVIISNAGVNGIGNQIVILDIKYPDNINKVIEILSNEVA</sequence>
<keyword evidence="5" id="KW-0143">Chaperone</keyword>
<evidence type="ECO:0000256" key="3">
    <source>
        <dbReference type="ARBA" id="ARBA00022771"/>
    </source>
</evidence>
<dbReference type="CDD" id="cd06257">
    <property type="entry name" value="DnaJ"/>
    <property type="match status" value="1"/>
</dbReference>
<keyword evidence="4 6" id="KW-0862">Zinc</keyword>
<dbReference type="GO" id="GO:0031072">
    <property type="term" value="F:heat shock protein binding"/>
    <property type="evidence" value="ECO:0007669"/>
    <property type="project" value="InterPro"/>
</dbReference>
<name>A0A6J5RXX2_9CAUD</name>
<dbReference type="InterPro" id="IPR001623">
    <property type="entry name" value="DnaJ_domain"/>
</dbReference>